<keyword evidence="1" id="KW-0472">Membrane</keyword>
<accession>A0A3R5YYQ0</accession>
<dbReference type="RefSeq" id="WP_118108738.1">
    <property type="nucleotide sequence ID" value="NZ_QRTF01000001.1"/>
</dbReference>
<evidence type="ECO:0000313" key="3">
    <source>
        <dbReference type="Proteomes" id="UP000283738"/>
    </source>
</evidence>
<evidence type="ECO:0000256" key="1">
    <source>
        <dbReference type="SAM" id="Phobius"/>
    </source>
</evidence>
<keyword evidence="1" id="KW-0812">Transmembrane</keyword>
<evidence type="ECO:0008006" key="4">
    <source>
        <dbReference type="Google" id="ProtNLM"/>
    </source>
</evidence>
<sequence>MCDEQLISQGSVDTKRVNNLRIAGTLYIIVAICCAILGTVLLDNISSNSSQVGAVYIVFLLAICLFVEAIGSFLLASRIKETKIMVYKKGIQGVAIKINPLLNLICELIPFEIEFADIISLPNDKNIAINTKNGEYFIPVDAKDVFELRKCIDKEIKNGSQM</sequence>
<name>A0A3R5YYQ0_9FIRM</name>
<feature type="transmembrane region" description="Helical" evidence="1">
    <location>
        <begin position="54"/>
        <end position="76"/>
    </location>
</feature>
<keyword evidence="1" id="KW-1133">Transmembrane helix</keyword>
<dbReference type="AlphaFoldDB" id="A0A3R5YYQ0"/>
<feature type="transmembrane region" description="Helical" evidence="1">
    <location>
        <begin position="20"/>
        <end position="42"/>
    </location>
</feature>
<protein>
    <recommendedName>
        <fullName evidence="4">DUF304 domain-containing protein</fullName>
    </recommendedName>
</protein>
<dbReference type="Proteomes" id="UP000283738">
    <property type="component" value="Unassembled WGS sequence"/>
</dbReference>
<evidence type="ECO:0000313" key="2">
    <source>
        <dbReference type="EMBL" id="RGQ55788.1"/>
    </source>
</evidence>
<comment type="caution">
    <text evidence="2">The sequence shown here is derived from an EMBL/GenBank/DDBJ whole genome shotgun (WGS) entry which is preliminary data.</text>
</comment>
<gene>
    <name evidence="2" type="ORF">DWY96_00280</name>
</gene>
<reference evidence="2 3" key="1">
    <citation type="submission" date="2018-08" db="EMBL/GenBank/DDBJ databases">
        <title>A genome reference for cultivated species of the human gut microbiota.</title>
        <authorList>
            <person name="Zou Y."/>
            <person name="Xue W."/>
            <person name="Luo G."/>
        </authorList>
    </citation>
    <scope>NUCLEOTIDE SEQUENCE [LARGE SCALE GENOMIC DNA]</scope>
    <source>
        <strain evidence="2 3">AF28-15</strain>
    </source>
</reference>
<organism evidence="2 3">
    <name type="scientific">Roseburia inulinivorans</name>
    <dbReference type="NCBI Taxonomy" id="360807"/>
    <lineage>
        <taxon>Bacteria</taxon>
        <taxon>Bacillati</taxon>
        <taxon>Bacillota</taxon>
        <taxon>Clostridia</taxon>
        <taxon>Lachnospirales</taxon>
        <taxon>Lachnospiraceae</taxon>
        <taxon>Roseburia</taxon>
    </lineage>
</organism>
<proteinExistence type="predicted"/>
<dbReference type="EMBL" id="QRTF01000001">
    <property type="protein sequence ID" value="RGQ55788.1"/>
    <property type="molecule type" value="Genomic_DNA"/>
</dbReference>